<name>A0A0A9ATB5_ARUDO</name>
<protein>
    <submittedName>
        <fullName evidence="1">Uncharacterized protein</fullName>
    </submittedName>
</protein>
<reference evidence="1" key="2">
    <citation type="journal article" date="2015" name="Data Brief">
        <title>Shoot transcriptome of the giant reed, Arundo donax.</title>
        <authorList>
            <person name="Barrero R.A."/>
            <person name="Guerrero F.D."/>
            <person name="Moolhuijzen P."/>
            <person name="Goolsby J.A."/>
            <person name="Tidwell J."/>
            <person name="Bellgard S.E."/>
            <person name="Bellgard M.I."/>
        </authorList>
    </citation>
    <scope>NUCLEOTIDE SEQUENCE</scope>
    <source>
        <tissue evidence="1">Shoot tissue taken approximately 20 cm above the soil surface</tissue>
    </source>
</reference>
<accession>A0A0A9ATB5</accession>
<sequence length="14" mass="1660">MPPLLNLHYSESMQ</sequence>
<organism evidence="1">
    <name type="scientific">Arundo donax</name>
    <name type="common">Giant reed</name>
    <name type="synonym">Donax arundinaceus</name>
    <dbReference type="NCBI Taxonomy" id="35708"/>
    <lineage>
        <taxon>Eukaryota</taxon>
        <taxon>Viridiplantae</taxon>
        <taxon>Streptophyta</taxon>
        <taxon>Embryophyta</taxon>
        <taxon>Tracheophyta</taxon>
        <taxon>Spermatophyta</taxon>
        <taxon>Magnoliopsida</taxon>
        <taxon>Liliopsida</taxon>
        <taxon>Poales</taxon>
        <taxon>Poaceae</taxon>
        <taxon>PACMAD clade</taxon>
        <taxon>Arundinoideae</taxon>
        <taxon>Arundineae</taxon>
        <taxon>Arundo</taxon>
    </lineage>
</organism>
<dbReference type="EMBL" id="GBRH01245775">
    <property type="protein sequence ID" value="JAD52120.1"/>
    <property type="molecule type" value="Transcribed_RNA"/>
</dbReference>
<proteinExistence type="predicted"/>
<evidence type="ECO:0000313" key="1">
    <source>
        <dbReference type="EMBL" id="JAD52120.1"/>
    </source>
</evidence>
<reference evidence="1" key="1">
    <citation type="submission" date="2014-09" db="EMBL/GenBank/DDBJ databases">
        <authorList>
            <person name="Magalhaes I.L.F."/>
            <person name="Oliveira U."/>
            <person name="Santos F.R."/>
            <person name="Vidigal T.H.D.A."/>
            <person name="Brescovit A.D."/>
            <person name="Santos A.J."/>
        </authorList>
    </citation>
    <scope>NUCLEOTIDE SEQUENCE</scope>
    <source>
        <tissue evidence="1">Shoot tissue taken approximately 20 cm above the soil surface</tissue>
    </source>
</reference>